<feature type="region of interest" description="Disordered" evidence="1">
    <location>
        <begin position="1"/>
        <end position="24"/>
    </location>
</feature>
<evidence type="ECO:0000313" key="2">
    <source>
        <dbReference type="EMBL" id="GAA4158089.1"/>
    </source>
</evidence>
<keyword evidence="3" id="KW-1185">Reference proteome</keyword>
<comment type="caution">
    <text evidence="2">The sequence shown here is derived from an EMBL/GenBank/DDBJ whole genome shotgun (WGS) entry which is preliminary data.</text>
</comment>
<sequence length="69" mass="7113">MATGTVLRGRRHCAGDGQSNSRQAPPVALEALRALVTACGLTAMAGLRDRLLLVPTAVPRTPRAPPGTP</sequence>
<dbReference type="Proteomes" id="UP001500266">
    <property type="component" value="Unassembled WGS sequence"/>
</dbReference>
<evidence type="ECO:0000313" key="3">
    <source>
        <dbReference type="Proteomes" id="UP001500266"/>
    </source>
</evidence>
<name>A0ABP7ZHY2_9ACTN</name>
<dbReference type="RefSeq" id="WP_345025142.1">
    <property type="nucleotide sequence ID" value="NZ_BAABDO010000166.1"/>
</dbReference>
<organism evidence="2 3">
    <name type="scientific">Actinomadura keratinilytica</name>
    <dbReference type="NCBI Taxonomy" id="547461"/>
    <lineage>
        <taxon>Bacteria</taxon>
        <taxon>Bacillati</taxon>
        <taxon>Actinomycetota</taxon>
        <taxon>Actinomycetes</taxon>
        <taxon>Streptosporangiales</taxon>
        <taxon>Thermomonosporaceae</taxon>
        <taxon>Actinomadura</taxon>
    </lineage>
</organism>
<protein>
    <submittedName>
        <fullName evidence="2">Uncharacterized protein</fullName>
    </submittedName>
</protein>
<proteinExistence type="predicted"/>
<gene>
    <name evidence="2" type="ORF">GCM10022416_59980</name>
</gene>
<dbReference type="EMBL" id="BAABDO010000166">
    <property type="protein sequence ID" value="GAA4158089.1"/>
    <property type="molecule type" value="Genomic_DNA"/>
</dbReference>
<reference evidence="3" key="1">
    <citation type="journal article" date="2019" name="Int. J. Syst. Evol. Microbiol.">
        <title>The Global Catalogue of Microorganisms (GCM) 10K type strain sequencing project: providing services to taxonomists for standard genome sequencing and annotation.</title>
        <authorList>
            <consortium name="The Broad Institute Genomics Platform"/>
            <consortium name="The Broad Institute Genome Sequencing Center for Infectious Disease"/>
            <person name="Wu L."/>
            <person name="Ma J."/>
        </authorList>
    </citation>
    <scope>NUCLEOTIDE SEQUENCE [LARGE SCALE GENOMIC DNA]</scope>
    <source>
        <strain evidence="3">JCM 17316</strain>
    </source>
</reference>
<evidence type="ECO:0000256" key="1">
    <source>
        <dbReference type="SAM" id="MobiDB-lite"/>
    </source>
</evidence>
<accession>A0ABP7ZHY2</accession>